<dbReference type="EMBL" id="CP092866">
    <property type="protein sequence ID" value="UYV66984.1"/>
    <property type="molecule type" value="Genomic_DNA"/>
</dbReference>
<gene>
    <name evidence="2" type="ORF">LAZ67_4003558</name>
</gene>
<feature type="compositionally biased region" description="Basic and acidic residues" evidence="1">
    <location>
        <begin position="232"/>
        <end position="268"/>
    </location>
</feature>
<feature type="region of interest" description="Disordered" evidence="1">
    <location>
        <begin position="303"/>
        <end position="330"/>
    </location>
</feature>
<organism evidence="2 3">
    <name type="scientific">Cordylochernes scorpioides</name>
    <dbReference type="NCBI Taxonomy" id="51811"/>
    <lineage>
        <taxon>Eukaryota</taxon>
        <taxon>Metazoa</taxon>
        <taxon>Ecdysozoa</taxon>
        <taxon>Arthropoda</taxon>
        <taxon>Chelicerata</taxon>
        <taxon>Arachnida</taxon>
        <taxon>Pseudoscorpiones</taxon>
        <taxon>Cheliferoidea</taxon>
        <taxon>Chernetidae</taxon>
        <taxon>Cordylochernes</taxon>
    </lineage>
</organism>
<feature type="region of interest" description="Disordered" evidence="1">
    <location>
        <begin position="210"/>
        <end position="268"/>
    </location>
</feature>
<proteinExistence type="predicted"/>
<dbReference type="Proteomes" id="UP001235939">
    <property type="component" value="Chromosome 04"/>
</dbReference>
<name>A0ABY6KEV7_9ARAC</name>
<sequence length="503" mass="57599">METQKDFVNLKILKGYRTPRRNIFTREINEALEELKGVSPDECLLMKKRKVIVQHYQLIKEFDRKIETEMIRTEEYDEKALLKELESTAHYLEMYIGVLIKIDRILKSLVEKNPEMETGLSIEPEMDTGLSIEPEMDTGLSIEPEMDTGLSIEPEMDTGLSIEPEMDTGLSIEPEMDTGLSIEPEMETGLSIEPEMDTGLSIEPEMDTGLSIEPETETGPSTEPETVSGETEESHRAEVKKKSVEADESEKAKVEKKSIEVDESEKAQVDKRSVIETESTESLTKEEAVSRTVIAPILYTPASSPKKTSAYSRENLNLGGKSPEKSGKSAKLERIANPVLNYDIGGENYEIPTNNCIAKLKDFKISRLVKNDNPNPNVFYENASQLIWTHNEMREFNSAYKIHTEFIEENLKKFSKESRRPPIEGFKIGQFLRSKWWEGPDWLRLSREFWPSEEPIIDETEVLKEQRKTTLVEIVIKPITHGMFKKFSEFQSNVRLLAWMTNK</sequence>
<evidence type="ECO:0000313" key="2">
    <source>
        <dbReference type="EMBL" id="UYV66984.1"/>
    </source>
</evidence>
<reference evidence="2 3" key="1">
    <citation type="submission" date="2022-01" db="EMBL/GenBank/DDBJ databases">
        <title>A chromosomal length assembly of Cordylochernes scorpioides.</title>
        <authorList>
            <person name="Zeh D."/>
            <person name="Zeh J."/>
        </authorList>
    </citation>
    <scope>NUCLEOTIDE SEQUENCE [LARGE SCALE GENOMIC DNA]</scope>
    <source>
        <strain evidence="2">IN4F17</strain>
        <tissue evidence="2">Whole Body</tissue>
    </source>
</reference>
<evidence type="ECO:0000256" key="1">
    <source>
        <dbReference type="SAM" id="MobiDB-lite"/>
    </source>
</evidence>
<accession>A0ABY6KEV7</accession>
<protein>
    <submittedName>
        <fullName evidence="2">Uncharacterized protein</fullName>
    </submittedName>
</protein>
<keyword evidence="3" id="KW-1185">Reference proteome</keyword>
<feature type="compositionally biased region" description="Polar residues" evidence="1">
    <location>
        <begin position="303"/>
        <end position="315"/>
    </location>
</feature>
<evidence type="ECO:0000313" key="3">
    <source>
        <dbReference type="Proteomes" id="UP001235939"/>
    </source>
</evidence>
<feature type="compositionally biased region" description="Low complexity" evidence="1">
    <location>
        <begin position="217"/>
        <end position="226"/>
    </location>
</feature>